<dbReference type="OrthoDB" id="1096636at2"/>
<sequence length="217" mass="24488">MYKLATALLILISLSARAQQPELKGGLMTFVKNNTIYPAYSLHNCIQGIVNIGFKLNDRGEIYYSTITSGVGTDLDDEALRLIRMSSKKWTVPNDHDTTTLLVVPINFSLSGYDCDRKSKGDIALAIKAYKDNEELTKVITNFYQNKEKGNFKPEDEAKIAQIKSQLGIDDEYLDEMVNNGLKKIKQGDRQGACEDFIFVKYMGSDKANDWLTKYCK</sequence>
<dbReference type="Gene3D" id="3.30.1150.10">
    <property type="match status" value="1"/>
</dbReference>
<accession>A0A4U1CUZ6</accession>
<protein>
    <submittedName>
        <fullName evidence="3">Energy transducer TonB</fullName>
    </submittedName>
</protein>
<keyword evidence="1" id="KW-0732">Signal</keyword>
<feature type="signal peptide" evidence="1">
    <location>
        <begin position="1"/>
        <end position="18"/>
    </location>
</feature>
<dbReference type="EMBL" id="SWBR01000001">
    <property type="protein sequence ID" value="TKC12466.1"/>
    <property type="molecule type" value="Genomic_DNA"/>
</dbReference>
<dbReference type="AlphaFoldDB" id="A0A4U1CUZ6"/>
<evidence type="ECO:0000313" key="3">
    <source>
        <dbReference type="EMBL" id="TKC12466.1"/>
    </source>
</evidence>
<dbReference type="Proteomes" id="UP000309488">
    <property type="component" value="Unassembled WGS sequence"/>
</dbReference>
<dbReference type="Pfam" id="PF03544">
    <property type="entry name" value="TonB_C"/>
    <property type="match status" value="1"/>
</dbReference>
<dbReference type="InterPro" id="IPR037682">
    <property type="entry name" value="TonB_C"/>
</dbReference>
<organism evidence="3 4">
    <name type="scientific">Pedobacter polaris</name>
    <dbReference type="NCBI Taxonomy" id="2571273"/>
    <lineage>
        <taxon>Bacteria</taxon>
        <taxon>Pseudomonadati</taxon>
        <taxon>Bacteroidota</taxon>
        <taxon>Sphingobacteriia</taxon>
        <taxon>Sphingobacteriales</taxon>
        <taxon>Sphingobacteriaceae</taxon>
        <taxon>Pedobacter</taxon>
    </lineage>
</organism>
<evidence type="ECO:0000256" key="1">
    <source>
        <dbReference type="SAM" id="SignalP"/>
    </source>
</evidence>
<dbReference type="RefSeq" id="WP_136838535.1">
    <property type="nucleotide sequence ID" value="NZ_SWBR01000001.1"/>
</dbReference>
<dbReference type="SUPFAM" id="SSF74653">
    <property type="entry name" value="TolA/TonB C-terminal domain"/>
    <property type="match status" value="1"/>
</dbReference>
<evidence type="ECO:0000313" key="4">
    <source>
        <dbReference type="Proteomes" id="UP000309488"/>
    </source>
</evidence>
<comment type="caution">
    <text evidence="3">The sequence shown here is derived from an EMBL/GenBank/DDBJ whole genome shotgun (WGS) entry which is preliminary data.</text>
</comment>
<evidence type="ECO:0000259" key="2">
    <source>
        <dbReference type="PROSITE" id="PS52015"/>
    </source>
</evidence>
<reference evidence="3 4" key="1">
    <citation type="submission" date="2019-04" db="EMBL/GenBank/DDBJ databases">
        <title>Pedobacter sp. RP-3-22 sp. nov., isolated from Arctic soil.</title>
        <authorList>
            <person name="Dahal R.H."/>
            <person name="Kim D.-U."/>
        </authorList>
    </citation>
    <scope>NUCLEOTIDE SEQUENCE [LARGE SCALE GENOMIC DNA]</scope>
    <source>
        <strain evidence="3 4">RP-3-22</strain>
    </source>
</reference>
<feature type="domain" description="TonB C-terminal" evidence="2">
    <location>
        <begin position="22"/>
        <end position="117"/>
    </location>
</feature>
<keyword evidence="4" id="KW-1185">Reference proteome</keyword>
<dbReference type="PROSITE" id="PS52015">
    <property type="entry name" value="TONB_CTD"/>
    <property type="match status" value="1"/>
</dbReference>
<feature type="chain" id="PRO_5020652424" evidence="1">
    <location>
        <begin position="19"/>
        <end position="217"/>
    </location>
</feature>
<proteinExistence type="predicted"/>
<dbReference type="GO" id="GO:0055085">
    <property type="term" value="P:transmembrane transport"/>
    <property type="evidence" value="ECO:0007669"/>
    <property type="project" value="InterPro"/>
</dbReference>
<name>A0A4U1CUZ6_9SPHI</name>
<gene>
    <name evidence="3" type="ORF">FA048_02280</name>
</gene>